<dbReference type="GO" id="GO:0016787">
    <property type="term" value="F:hydrolase activity"/>
    <property type="evidence" value="ECO:0007669"/>
    <property type="project" value="UniProtKB-KW"/>
</dbReference>
<sequence length="203" mass="21720">MRPGPGFPGSRNRAGPFFRAPWSPYPLRTAPARTSGRGEADSSRARWRWNAGFALGEDADATALRGRADTLATALRATQLDSAGGRFLDGVGTTHSAQHATAFPVGARCRGRAGRGGAGQAGRHPRGGRRLKVSVYGSLFLLDALFRLGRSDAALTLLTSTATDSWLHMLDVLRATIVTEAWDPALRSDMTLSHAWRALAPTR</sequence>
<keyword evidence="3" id="KW-1185">Reference proteome</keyword>
<feature type="domain" description="Alpha-L-rhamnosidase six-hairpin glycosidase" evidence="1">
    <location>
        <begin position="51"/>
        <end position="194"/>
    </location>
</feature>
<dbReference type="EMBL" id="JAVRFJ010000008">
    <property type="protein sequence ID" value="MDT0568081.1"/>
    <property type="molecule type" value="Genomic_DNA"/>
</dbReference>
<evidence type="ECO:0000313" key="2">
    <source>
        <dbReference type="EMBL" id="MDT0568081.1"/>
    </source>
</evidence>
<dbReference type="InterPro" id="IPR012341">
    <property type="entry name" value="6hp_glycosidase-like_sf"/>
</dbReference>
<accession>A0ABU2YV00</accession>
<reference evidence="2" key="1">
    <citation type="submission" date="2024-05" db="EMBL/GenBank/DDBJ databases">
        <title>30 novel species of actinomycetes from the DSMZ collection.</title>
        <authorList>
            <person name="Nouioui I."/>
        </authorList>
    </citation>
    <scope>NUCLEOTIDE SEQUENCE</scope>
    <source>
        <strain evidence="2">DSM 3412</strain>
    </source>
</reference>
<dbReference type="InterPro" id="IPR035396">
    <property type="entry name" value="Bac_rhamnosid6H"/>
</dbReference>
<dbReference type="Pfam" id="PF17389">
    <property type="entry name" value="Bac_rhamnosid6H"/>
    <property type="match status" value="1"/>
</dbReference>
<keyword evidence="2" id="KW-0378">Hydrolase</keyword>
<proteinExistence type="predicted"/>
<dbReference type="Proteomes" id="UP001180737">
    <property type="component" value="Unassembled WGS sequence"/>
</dbReference>
<organism evidence="2 3">
    <name type="scientific">Streptomyces gottesmaniae</name>
    <dbReference type="NCBI Taxonomy" id="3075518"/>
    <lineage>
        <taxon>Bacteria</taxon>
        <taxon>Bacillati</taxon>
        <taxon>Actinomycetota</taxon>
        <taxon>Actinomycetes</taxon>
        <taxon>Kitasatosporales</taxon>
        <taxon>Streptomycetaceae</taxon>
        <taxon>Streptomyces</taxon>
    </lineage>
</organism>
<gene>
    <name evidence="2" type="ORF">RM704_11465</name>
</gene>
<evidence type="ECO:0000313" key="3">
    <source>
        <dbReference type="Proteomes" id="UP001180737"/>
    </source>
</evidence>
<name>A0ABU2YV00_9ACTN</name>
<dbReference type="InterPro" id="IPR008928">
    <property type="entry name" value="6-hairpin_glycosidase_sf"/>
</dbReference>
<dbReference type="RefSeq" id="WP_107072484.1">
    <property type="nucleotide sequence ID" value="NZ_JAVRFJ010000008.1"/>
</dbReference>
<comment type="caution">
    <text evidence="2">The sequence shown here is derived from an EMBL/GenBank/DDBJ whole genome shotgun (WGS) entry which is preliminary data.</text>
</comment>
<protein>
    <submittedName>
        <fullName evidence="2">Family 78 glycoside hydrolase catalytic domain</fullName>
    </submittedName>
</protein>
<evidence type="ECO:0000259" key="1">
    <source>
        <dbReference type="Pfam" id="PF17389"/>
    </source>
</evidence>
<dbReference type="Gene3D" id="1.50.10.10">
    <property type="match status" value="1"/>
</dbReference>
<dbReference type="SUPFAM" id="SSF48208">
    <property type="entry name" value="Six-hairpin glycosidases"/>
    <property type="match status" value="1"/>
</dbReference>